<name>A0A8H8DLL4_9FUNG</name>
<dbReference type="AlphaFoldDB" id="A0A8H8DLL4"/>
<dbReference type="GO" id="GO:0015031">
    <property type="term" value="P:protein transport"/>
    <property type="evidence" value="ECO:0007669"/>
    <property type="project" value="UniProtKB-KW"/>
</dbReference>
<protein>
    <submittedName>
        <fullName evidence="8">Tim10/DDP family zinc finger-domain-containing protein</fullName>
    </submittedName>
</protein>
<feature type="non-terminal residue" evidence="8">
    <location>
        <position position="1"/>
    </location>
</feature>
<sequence length="181" mass="20183">AAHKGCPAEPEKRSLENPQTPNAPTAIPGETKGGRGILRGAQLRALSGYREKEEKVAAQNRPGVADCGRPNDPESAPANETGRWEIERPGRRARVASPIGDEEFDEETKQELQRFLEGENAKARLQQTIHMFTELCWDKCVTKISSRFSGNEETCVVNCVERFLDSSVHIGTRLDEQQQRQ</sequence>
<evidence type="ECO:0000313" key="8">
    <source>
        <dbReference type="EMBL" id="KAG5462803.1"/>
    </source>
</evidence>
<comment type="caution">
    <text evidence="8">The sequence shown here is derived from an EMBL/GenBank/DDBJ whole genome shotgun (WGS) entry which is preliminary data.</text>
</comment>
<dbReference type="GO" id="GO:0005743">
    <property type="term" value="C:mitochondrial inner membrane"/>
    <property type="evidence" value="ECO:0007669"/>
    <property type="project" value="UniProtKB-SubCell"/>
</dbReference>
<dbReference type="Gene3D" id="1.10.287.810">
    <property type="entry name" value="Mitochondrial import inner membrane translocase subunit tim13 like domains"/>
    <property type="match status" value="1"/>
</dbReference>
<evidence type="ECO:0000259" key="7">
    <source>
        <dbReference type="Pfam" id="PF02953"/>
    </source>
</evidence>
<keyword evidence="5" id="KW-0811">Translocation</keyword>
<comment type="subcellular location">
    <subcellularLocation>
        <location evidence="1">Mitochondrion inner membrane</location>
        <topology evidence="1">Peripheral membrane protein</topology>
    </subcellularLocation>
</comment>
<keyword evidence="9" id="KW-1185">Reference proteome</keyword>
<comment type="similarity">
    <text evidence="2">Belongs to the small Tim family.</text>
</comment>
<feature type="domain" description="Tim10-like" evidence="7">
    <location>
        <begin position="115"/>
        <end position="175"/>
    </location>
</feature>
<dbReference type="Pfam" id="PF02953">
    <property type="entry name" value="zf-Tim10_DDP"/>
    <property type="match status" value="1"/>
</dbReference>
<keyword evidence="3" id="KW-0999">Mitochondrion inner membrane</keyword>
<evidence type="ECO:0000313" key="9">
    <source>
        <dbReference type="Proteomes" id="UP000673691"/>
    </source>
</evidence>
<feature type="region of interest" description="Disordered" evidence="6">
    <location>
        <begin position="1"/>
        <end position="83"/>
    </location>
</feature>
<keyword evidence="4" id="KW-0653">Protein transport</keyword>
<evidence type="ECO:0000256" key="2">
    <source>
        <dbReference type="ARBA" id="ARBA00006720"/>
    </source>
</evidence>
<evidence type="ECO:0000256" key="6">
    <source>
        <dbReference type="SAM" id="MobiDB-lite"/>
    </source>
</evidence>
<evidence type="ECO:0000256" key="4">
    <source>
        <dbReference type="ARBA" id="ARBA00022927"/>
    </source>
</evidence>
<reference evidence="8 9" key="1">
    <citation type="journal article" name="Sci. Rep.">
        <title>Genome-scale phylogenetic analyses confirm Olpidium as the closest living zoosporic fungus to the non-flagellated, terrestrial fungi.</title>
        <authorList>
            <person name="Chang Y."/>
            <person name="Rochon D."/>
            <person name="Sekimoto S."/>
            <person name="Wang Y."/>
            <person name="Chovatia M."/>
            <person name="Sandor L."/>
            <person name="Salamov A."/>
            <person name="Grigoriev I.V."/>
            <person name="Stajich J.E."/>
            <person name="Spatafora J.W."/>
        </authorList>
    </citation>
    <scope>NUCLEOTIDE SEQUENCE [LARGE SCALE GENOMIC DNA]</scope>
    <source>
        <strain evidence="8">S191</strain>
    </source>
</reference>
<keyword evidence="4" id="KW-0813">Transport</keyword>
<dbReference type="OrthoDB" id="344165at2759"/>
<dbReference type="EMBL" id="JAEFCI010001587">
    <property type="protein sequence ID" value="KAG5462803.1"/>
    <property type="molecule type" value="Genomic_DNA"/>
</dbReference>
<evidence type="ECO:0000256" key="5">
    <source>
        <dbReference type="ARBA" id="ARBA00023010"/>
    </source>
</evidence>
<dbReference type="Proteomes" id="UP000673691">
    <property type="component" value="Unassembled WGS sequence"/>
</dbReference>
<dbReference type="SUPFAM" id="SSF144122">
    <property type="entry name" value="Tim10-like"/>
    <property type="match status" value="1"/>
</dbReference>
<proteinExistence type="inferred from homology"/>
<gene>
    <name evidence="8" type="ORF">BJ554DRAFT_3484</name>
</gene>
<dbReference type="InterPro" id="IPR035427">
    <property type="entry name" value="Tim10-like_dom_sf"/>
</dbReference>
<evidence type="ECO:0000256" key="3">
    <source>
        <dbReference type="ARBA" id="ARBA00022792"/>
    </source>
</evidence>
<evidence type="ECO:0000256" key="1">
    <source>
        <dbReference type="ARBA" id="ARBA00004637"/>
    </source>
</evidence>
<keyword evidence="3" id="KW-0496">Mitochondrion</keyword>
<keyword evidence="3" id="KW-0472">Membrane</keyword>
<accession>A0A8H8DLL4</accession>
<dbReference type="InterPro" id="IPR004217">
    <property type="entry name" value="Tim10-like"/>
</dbReference>
<organism evidence="8 9">
    <name type="scientific">Olpidium bornovanus</name>
    <dbReference type="NCBI Taxonomy" id="278681"/>
    <lineage>
        <taxon>Eukaryota</taxon>
        <taxon>Fungi</taxon>
        <taxon>Fungi incertae sedis</taxon>
        <taxon>Olpidiomycota</taxon>
        <taxon>Olpidiomycotina</taxon>
        <taxon>Olpidiomycetes</taxon>
        <taxon>Olpidiales</taxon>
        <taxon>Olpidiaceae</taxon>
        <taxon>Olpidium</taxon>
    </lineage>
</organism>